<dbReference type="SUPFAM" id="SSF46894">
    <property type="entry name" value="C-terminal effector domain of the bipartite response regulators"/>
    <property type="match status" value="1"/>
</dbReference>
<dbReference type="Gene3D" id="3.40.50.300">
    <property type="entry name" value="P-loop containing nucleotide triphosphate hydrolases"/>
    <property type="match status" value="1"/>
</dbReference>
<organism evidence="3 4">
    <name type="scientific">Lentzea alba</name>
    <dbReference type="NCBI Taxonomy" id="2714351"/>
    <lineage>
        <taxon>Bacteria</taxon>
        <taxon>Bacillati</taxon>
        <taxon>Actinomycetota</taxon>
        <taxon>Actinomycetes</taxon>
        <taxon>Pseudonocardiales</taxon>
        <taxon>Pseudonocardiaceae</taxon>
        <taxon>Lentzea</taxon>
    </lineage>
</organism>
<evidence type="ECO:0000259" key="2">
    <source>
        <dbReference type="PROSITE" id="PS50043"/>
    </source>
</evidence>
<protein>
    <submittedName>
        <fullName evidence="3">Tetratricopeptide repeat protein</fullName>
    </submittedName>
</protein>
<dbReference type="InterPro" id="IPR016032">
    <property type="entry name" value="Sig_transdc_resp-reg_C-effctor"/>
</dbReference>
<dbReference type="Proteomes" id="UP000481360">
    <property type="component" value="Unassembled WGS sequence"/>
</dbReference>
<dbReference type="PANTHER" id="PTHR47691">
    <property type="entry name" value="REGULATOR-RELATED"/>
    <property type="match status" value="1"/>
</dbReference>
<comment type="caution">
    <text evidence="3">The sequence shown here is derived from an EMBL/GenBank/DDBJ whole genome shotgun (WGS) entry which is preliminary data.</text>
</comment>
<dbReference type="InterPro" id="IPR058852">
    <property type="entry name" value="HTH_77"/>
</dbReference>
<dbReference type="GO" id="GO:0006355">
    <property type="term" value="P:regulation of DNA-templated transcription"/>
    <property type="evidence" value="ECO:0007669"/>
    <property type="project" value="InterPro"/>
</dbReference>
<feature type="repeat" description="TPR" evidence="1">
    <location>
        <begin position="547"/>
        <end position="580"/>
    </location>
</feature>
<gene>
    <name evidence="3" type="ORF">G7043_35430</name>
</gene>
<dbReference type="SMART" id="SM00421">
    <property type="entry name" value="HTH_LUXR"/>
    <property type="match status" value="1"/>
</dbReference>
<proteinExistence type="predicted"/>
<dbReference type="SUPFAM" id="SSF48452">
    <property type="entry name" value="TPR-like"/>
    <property type="match status" value="1"/>
</dbReference>
<dbReference type="PANTHER" id="PTHR47691:SF3">
    <property type="entry name" value="HTH-TYPE TRANSCRIPTIONAL REGULATOR RV0890C-RELATED"/>
    <property type="match status" value="1"/>
</dbReference>
<dbReference type="EMBL" id="JAAMPJ010000012">
    <property type="protein sequence ID" value="NGY64218.1"/>
    <property type="molecule type" value="Genomic_DNA"/>
</dbReference>
<dbReference type="Pfam" id="PF00196">
    <property type="entry name" value="GerE"/>
    <property type="match status" value="1"/>
</dbReference>
<accession>A0A7C9W1M4</accession>
<keyword evidence="1" id="KW-0802">TPR repeat</keyword>
<dbReference type="Gene3D" id="1.25.40.10">
    <property type="entry name" value="Tetratricopeptide repeat domain"/>
    <property type="match status" value="1"/>
</dbReference>
<dbReference type="Pfam" id="PF13424">
    <property type="entry name" value="TPR_12"/>
    <property type="match status" value="1"/>
</dbReference>
<sequence>MPAVAKGTPGNLPSDLSAFVGRRRELEELRSLLTESRLVTLTGVGGVGKTRLALRVASTVRRAFPDGLWFVDLTELQDGALLAQEVHTPDTLAYLVITVLGMPQGAGPPLRQLTDLLADRQMLLVLDNCEHLLPASAMLADVPLRFCPGLRVLATSREPLAVRGEALYPVAPLATPDGAVHAADLDRNDSVALFLAQARATVPDFALTGANAAAIAELCRRLDGLPLAIELAAARVRALSPAQMLERLSSRFALLSRGPRNAPERQQALRACVEWSFALCSKPERLLWARASVFVGGFELDALEGACTDDRLPVDEVVDVIAGLIDKSIVERVGGQDGHARYRMLETLRDYGQEQLCRAGEQAMWRGRHRDWYERTATTAAAERISRRQTYWIARFTREHPNIRAAVEFCLTEPGQAEHALSVVTGLPWLYWWSRGVCSEGLIWLERALDQTGAATTTRVRALLLAAFLATWLGDTAVETSRLAEGERLARDLSDTPGLALAALIRGSAEQLRGNDLRVVAAFARRGLDILATLPRPDQERETTLRLQLLLQLGQAAALTGEHDRARRCFQEALSIAEHEGASVNEAWARWGLGLVSWRQGNTAVAAHRVRECLRFVKDQGLPDPLMAALCVEVLAWITAGRGQHQRAAVLLGAADRAQSYLGKPVLTTEALTAEHGRCTEQILAALGDAAFTEAFRRGRALRLGEAISHALGDHDEPVPAPPAASPLTRREREVAALVAQGLTNKEIAARLVIARRTAEGHVERILTKLGFTNRTQLAAWMAEHTSPQE</sequence>
<evidence type="ECO:0000256" key="1">
    <source>
        <dbReference type="PROSITE-ProRule" id="PRU00339"/>
    </source>
</evidence>
<dbReference type="RefSeq" id="WP_166053032.1">
    <property type="nucleotide sequence ID" value="NZ_JAAMPJ010000012.1"/>
</dbReference>
<dbReference type="PRINTS" id="PR00038">
    <property type="entry name" value="HTHLUXR"/>
</dbReference>
<dbReference type="AlphaFoldDB" id="A0A7C9W1M4"/>
<evidence type="ECO:0000313" key="4">
    <source>
        <dbReference type="Proteomes" id="UP000481360"/>
    </source>
</evidence>
<keyword evidence="4" id="KW-1185">Reference proteome</keyword>
<dbReference type="InterPro" id="IPR011990">
    <property type="entry name" value="TPR-like_helical_dom_sf"/>
</dbReference>
<dbReference type="PROSITE" id="PS50005">
    <property type="entry name" value="TPR"/>
    <property type="match status" value="1"/>
</dbReference>
<dbReference type="InterPro" id="IPR036388">
    <property type="entry name" value="WH-like_DNA-bd_sf"/>
</dbReference>
<dbReference type="Pfam" id="PF25872">
    <property type="entry name" value="HTH_77"/>
    <property type="match status" value="1"/>
</dbReference>
<dbReference type="InterPro" id="IPR027417">
    <property type="entry name" value="P-loop_NTPase"/>
</dbReference>
<reference evidence="3 4" key="1">
    <citation type="submission" date="2020-03" db="EMBL/GenBank/DDBJ databases">
        <title>Isolation and identification of active actinomycetes.</title>
        <authorList>
            <person name="Sun X."/>
        </authorList>
    </citation>
    <scope>NUCLEOTIDE SEQUENCE [LARGE SCALE GENOMIC DNA]</scope>
    <source>
        <strain evidence="3 4">NEAU-D13</strain>
    </source>
</reference>
<evidence type="ECO:0000313" key="3">
    <source>
        <dbReference type="EMBL" id="NGY64218.1"/>
    </source>
</evidence>
<dbReference type="PROSITE" id="PS50043">
    <property type="entry name" value="HTH_LUXR_2"/>
    <property type="match status" value="1"/>
</dbReference>
<feature type="domain" description="HTH luxR-type" evidence="2">
    <location>
        <begin position="721"/>
        <end position="786"/>
    </location>
</feature>
<dbReference type="GO" id="GO:0003677">
    <property type="term" value="F:DNA binding"/>
    <property type="evidence" value="ECO:0007669"/>
    <property type="project" value="InterPro"/>
</dbReference>
<dbReference type="InterPro" id="IPR000792">
    <property type="entry name" value="Tscrpt_reg_LuxR_C"/>
</dbReference>
<dbReference type="InterPro" id="IPR019734">
    <property type="entry name" value="TPR_rpt"/>
</dbReference>
<dbReference type="Gene3D" id="1.10.10.10">
    <property type="entry name" value="Winged helix-like DNA-binding domain superfamily/Winged helix DNA-binding domain"/>
    <property type="match status" value="1"/>
</dbReference>
<dbReference type="SUPFAM" id="SSF52540">
    <property type="entry name" value="P-loop containing nucleoside triphosphate hydrolases"/>
    <property type="match status" value="1"/>
</dbReference>
<dbReference type="CDD" id="cd06170">
    <property type="entry name" value="LuxR_C_like"/>
    <property type="match status" value="1"/>
</dbReference>
<name>A0A7C9W1M4_9PSEU</name>
<dbReference type="PRINTS" id="PR00364">
    <property type="entry name" value="DISEASERSIST"/>
</dbReference>